<keyword evidence="2" id="KW-1185">Reference proteome</keyword>
<feature type="compositionally biased region" description="Polar residues" evidence="1">
    <location>
        <begin position="76"/>
        <end position="87"/>
    </location>
</feature>
<dbReference type="Proteomes" id="UP000515204">
    <property type="component" value="Unplaced"/>
</dbReference>
<name>A0A6P3XIW0_DINQU</name>
<dbReference type="KEGG" id="dqu:106746170"/>
<gene>
    <name evidence="3" type="primary">LOC106746170</name>
</gene>
<accession>A0A6P3XIW0</accession>
<evidence type="ECO:0000313" key="3">
    <source>
        <dbReference type="RefSeq" id="XP_014477909.1"/>
    </source>
</evidence>
<protein>
    <submittedName>
        <fullName evidence="3">Uncharacterized protein LOC106746170</fullName>
    </submittedName>
</protein>
<reference evidence="3" key="1">
    <citation type="submission" date="2025-08" db="UniProtKB">
        <authorList>
            <consortium name="RefSeq"/>
        </authorList>
    </citation>
    <scope>IDENTIFICATION</scope>
</reference>
<dbReference type="RefSeq" id="XP_014477909.1">
    <property type="nucleotide sequence ID" value="XM_014622423.1"/>
</dbReference>
<dbReference type="GeneID" id="106746170"/>
<evidence type="ECO:0000313" key="2">
    <source>
        <dbReference type="Proteomes" id="UP000515204"/>
    </source>
</evidence>
<organism evidence="2 3">
    <name type="scientific">Dinoponera quadriceps</name>
    <name type="common">South American ant</name>
    <dbReference type="NCBI Taxonomy" id="609295"/>
    <lineage>
        <taxon>Eukaryota</taxon>
        <taxon>Metazoa</taxon>
        <taxon>Ecdysozoa</taxon>
        <taxon>Arthropoda</taxon>
        <taxon>Hexapoda</taxon>
        <taxon>Insecta</taxon>
        <taxon>Pterygota</taxon>
        <taxon>Neoptera</taxon>
        <taxon>Endopterygota</taxon>
        <taxon>Hymenoptera</taxon>
        <taxon>Apocrita</taxon>
        <taxon>Aculeata</taxon>
        <taxon>Formicoidea</taxon>
        <taxon>Formicidae</taxon>
        <taxon>Ponerinae</taxon>
        <taxon>Ponerini</taxon>
        <taxon>Dinoponera</taxon>
    </lineage>
</organism>
<sequence length="255" mass="27598">MDHNNLDDILARLDEIKKLQTELRHLVPQVASSSSRDIGHPQDLTSDTSIRFPSLFTFPVVSSLDPTSSKSERVQKSTARLNLSGKLSPSDRRPSIAYLPKARSSVRETSAFWDSSRAVNDVVATKSRSRNIPNASTSAMNSTTPYLTRSNTVSRAAKQGAIKGGVKNTDKTPRAIVERSIAPKNGNNSNAKIRTKAQNCVILLRNSTACMTPIFASSPRLHGTIVCADVERASLRGKGSGIARNTVVPKKKSSS</sequence>
<evidence type="ECO:0000256" key="1">
    <source>
        <dbReference type="SAM" id="MobiDB-lite"/>
    </source>
</evidence>
<dbReference type="AlphaFoldDB" id="A0A6P3XIW0"/>
<feature type="region of interest" description="Disordered" evidence="1">
    <location>
        <begin position="64"/>
        <end position="94"/>
    </location>
</feature>
<proteinExistence type="predicted"/>
<dbReference type="OrthoDB" id="7552539at2759"/>